<organism evidence="2 3">
    <name type="scientific">Flavobacterium tagetis</name>
    <dbReference type="NCBI Taxonomy" id="2801336"/>
    <lineage>
        <taxon>Bacteria</taxon>
        <taxon>Pseudomonadati</taxon>
        <taxon>Bacteroidota</taxon>
        <taxon>Flavobacteriia</taxon>
        <taxon>Flavobacteriales</taxon>
        <taxon>Flavobacteriaceae</taxon>
        <taxon>Flavobacterium</taxon>
    </lineage>
</organism>
<evidence type="ECO:0000313" key="3">
    <source>
        <dbReference type="Proteomes" id="UP000603728"/>
    </source>
</evidence>
<proteinExistence type="predicted"/>
<keyword evidence="3" id="KW-1185">Reference proteome</keyword>
<evidence type="ECO:0008006" key="4">
    <source>
        <dbReference type="Google" id="ProtNLM"/>
    </source>
</evidence>
<dbReference type="PROSITE" id="PS51257">
    <property type="entry name" value="PROKAR_LIPOPROTEIN"/>
    <property type="match status" value="1"/>
</dbReference>
<sequence length="137" mass="15137">MKKKLLMILFGVFSAVFVACSSDEVKDLPTGPSGDVIKLSKKEVSFTAEANTITITTEYKGWWVNGFALDKVRIDKGTVNLSAENFIFKNDVFEVERKNGNTLIVAMSKNTTGTERILTIGLQSGNYFDSINITQSK</sequence>
<feature type="chain" id="PRO_5046819189" description="BACON domain-containing protein" evidence="1">
    <location>
        <begin position="22"/>
        <end position="137"/>
    </location>
</feature>
<accession>A0ABS1KBD1</accession>
<name>A0ABS1KBD1_9FLAO</name>
<keyword evidence="1" id="KW-0732">Signal</keyword>
<dbReference type="EMBL" id="JAERSF010000001">
    <property type="protein sequence ID" value="MBL0736655.1"/>
    <property type="molecule type" value="Genomic_DNA"/>
</dbReference>
<feature type="signal peptide" evidence="1">
    <location>
        <begin position="1"/>
        <end position="21"/>
    </location>
</feature>
<reference evidence="2 3" key="1">
    <citation type="submission" date="2021-01" db="EMBL/GenBank/DDBJ databases">
        <title>Genome seq and assembly of Flavobacterium sp. GN10.</title>
        <authorList>
            <person name="Chhetri G."/>
        </authorList>
    </citation>
    <scope>NUCLEOTIDE SEQUENCE [LARGE SCALE GENOMIC DNA]</scope>
    <source>
        <strain evidence="2 3">GN10</strain>
    </source>
</reference>
<comment type="caution">
    <text evidence="2">The sequence shown here is derived from an EMBL/GenBank/DDBJ whole genome shotgun (WGS) entry which is preliminary data.</text>
</comment>
<dbReference type="RefSeq" id="WP_201999634.1">
    <property type="nucleotide sequence ID" value="NZ_JAERSF010000001.1"/>
</dbReference>
<protein>
    <recommendedName>
        <fullName evidence="4">BACON domain-containing protein</fullName>
    </recommendedName>
</protein>
<dbReference type="Proteomes" id="UP000603728">
    <property type="component" value="Unassembled WGS sequence"/>
</dbReference>
<evidence type="ECO:0000256" key="1">
    <source>
        <dbReference type="SAM" id="SignalP"/>
    </source>
</evidence>
<evidence type="ECO:0000313" key="2">
    <source>
        <dbReference type="EMBL" id="MBL0736655.1"/>
    </source>
</evidence>
<gene>
    <name evidence="2" type="ORF">JI750_07160</name>
</gene>